<organism evidence="7 8">
    <name type="scientific">Engystomops pustulosus</name>
    <name type="common">Tungara frog</name>
    <name type="synonym">Physalaemus pustulosus</name>
    <dbReference type="NCBI Taxonomy" id="76066"/>
    <lineage>
        <taxon>Eukaryota</taxon>
        <taxon>Metazoa</taxon>
        <taxon>Chordata</taxon>
        <taxon>Craniata</taxon>
        <taxon>Vertebrata</taxon>
        <taxon>Euteleostomi</taxon>
        <taxon>Amphibia</taxon>
        <taxon>Batrachia</taxon>
        <taxon>Anura</taxon>
        <taxon>Neobatrachia</taxon>
        <taxon>Hyloidea</taxon>
        <taxon>Leptodactylidae</taxon>
        <taxon>Leiuperinae</taxon>
        <taxon>Engystomops</taxon>
    </lineage>
</organism>
<dbReference type="InterPro" id="IPR051051">
    <property type="entry name" value="E3_ubiq-ligase_TRIM/RNF"/>
</dbReference>
<feature type="domain" description="B box-type" evidence="6">
    <location>
        <begin position="68"/>
        <end position="109"/>
    </location>
</feature>
<evidence type="ECO:0000256" key="2">
    <source>
        <dbReference type="ARBA" id="ARBA00022771"/>
    </source>
</evidence>
<keyword evidence="8" id="KW-1185">Reference proteome</keyword>
<keyword evidence="1" id="KW-0479">Metal-binding</keyword>
<dbReference type="AlphaFoldDB" id="A0AAV6ZIH6"/>
<dbReference type="PANTHER" id="PTHR25465">
    <property type="entry name" value="B-BOX DOMAIN CONTAINING"/>
    <property type="match status" value="1"/>
</dbReference>
<dbReference type="PROSITE" id="PS50119">
    <property type="entry name" value="ZF_BBOX"/>
    <property type="match status" value="1"/>
</dbReference>
<dbReference type="GO" id="GO:0008270">
    <property type="term" value="F:zinc ion binding"/>
    <property type="evidence" value="ECO:0007669"/>
    <property type="project" value="UniProtKB-KW"/>
</dbReference>
<dbReference type="SMART" id="SM00336">
    <property type="entry name" value="BBOX"/>
    <property type="match status" value="1"/>
</dbReference>
<evidence type="ECO:0000256" key="4">
    <source>
        <dbReference type="PROSITE-ProRule" id="PRU00024"/>
    </source>
</evidence>
<protein>
    <recommendedName>
        <fullName evidence="6">B box-type domain-containing protein</fullName>
    </recommendedName>
</protein>
<dbReference type="SMART" id="SM00502">
    <property type="entry name" value="BBC"/>
    <property type="match status" value="1"/>
</dbReference>
<evidence type="ECO:0000313" key="8">
    <source>
        <dbReference type="Proteomes" id="UP000824782"/>
    </source>
</evidence>
<sequence>MWTHFCRVCIDEHLNRQDESAIFSCPECREKFVERPALMRNITLSNIVRNFLLNEPRKEVLSDPSTSLENRKCSVHNERFTYYCPADATCICVSCILVGEHQRHRVELLDEAYERKKTALKKAFKKLTTKKEETEGRVQSLEESRRKAQEKASGEAERVTALFIDIRRLLDDLEKRVLSEISRQEKEKSLSLSATIKKLEIQKDELSMKMKHMEELCNMTDPLTVLQEPENRT</sequence>
<evidence type="ECO:0000259" key="6">
    <source>
        <dbReference type="PROSITE" id="PS50119"/>
    </source>
</evidence>
<dbReference type="InterPro" id="IPR000315">
    <property type="entry name" value="Znf_B-box"/>
</dbReference>
<dbReference type="Gene3D" id="3.30.160.60">
    <property type="entry name" value="Classic Zinc Finger"/>
    <property type="match status" value="1"/>
</dbReference>
<keyword evidence="3" id="KW-0862">Zinc</keyword>
<dbReference type="Pfam" id="PF00643">
    <property type="entry name" value="zf-B_box"/>
    <property type="match status" value="1"/>
</dbReference>
<dbReference type="Gene3D" id="3.30.40.10">
    <property type="entry name" value="Zinc/RING finger domain, C3HC4 (zinc finger)"/>
    <property type="match status" value="1"/>
</dbReference>
<dbReference type="SUPFAM" id="SSF57850">
    <property type="entry name" value="RING/U-box"/>
    <property type="match status" value="1"/>
</dbReference>
<dbReference type="InterPro" id="IPR003649">
    <property type="entry name" value="Bbox_C"/>
</dbReference>
<feature type="region of interest" description="Disordered" evidence="5">
    <location>
        <begin position="133"/>
        <end position="152"/>
    </location>
</feature>
<comment type="caution">
    <text evidence="7">The sequence shown here is derived from an EMBL/GenBank/DDBJ whole genome shotgun (WGS) entry which is preliminary data.</text>
</comment>
<keyword evidence="2 4" id="KW-0863">Zinc-finger</keyword>
<gene>
    <name evidence="7" type="ORF">GDO81_029053</name>
</gene>
<reference evidence="7" key="1">
    <citation type="thesis" date="2020" institute="ProQuest LLC" country="789 East Eisenhower Parkway, Ann Arbor, MI, USA">
        <title>Comparative Genomics and Chromosome Evolution.</title>
        <authorList>
            <person name="Mudd A.B."/>
        </authorList>
    </citation>
    <scope>NUCLEOTIDE SEQUENCE</scope>
    <source>
        <strain evidence="7">237g6f4</strain>
        <tissue evidence="7">Blood</tissue>
    </source>
</reference>
<evidence type="ECO:0000313" key="7">
    <source>
        <dbReference type="EMBL" id="KAG8547127.1"/>
    </source>
</evidence>
<evidence type="ECO:0000256" key="5">
    <source>
        <dbReference type="SAM" id="MobiDB-lite"/>
    </source>
</evidence>
<proteinExistence type="predicted"/>
<dbReference type="InterPro" id="IPR013083">
    <property type="entry name" value="Znf_RING/FYVE/PHD"/>
</dbReference>
<accession>A0AAV6ZIH6</accession>
<dbReference type="Proteomes" id="UP000824782">
    <property type="component" value="Unassembled WGS sequence"/>
</dbReference>
<name>A0AAV6ZIH6_ENGPU</name>
<dbReference type="EMBL" id="WNYA01000822">
    <property type="protein sequence ID" value="KAG8547127.1"/>
    <property type="molecule type" value="Genomic_DNA"/>
</dbReference>
<evidence type="ECO:0000256" key="1">
    <source>
        <dbReference type="ARBA" id="ARBA00022723"/>
    </source>
</evidence>
<dbReference type="SUPFAM" id="SSF57845">
    <property type="entry name" value="B-box zinc-binding domain"/>
    <property type="match status" value="1"/>
</dbReference>
<evidence type="ECO:0000256" key="3">
    <source>
        <dbReference type="ARBA" id="ARBA00022833"/>
    </source>
</evidence>
<dbReference type="PANTHER" id="PTHR25465:SF41">
    <property type="entry name" value="E3 UBIQUITIN-PROTEIN LIGASE RNF135"/>
    <property type="match status" value="1"/>
</dbReference>
<dbReference type="CDD" id="cd19756">
    <property type="entry name" value="Bbox2"/>
    <property type="match status" value="1"/>
</dbReference>